<dbReference type="EMBL" id="JAAEDL010000006">
    <property type="protein sequence ID" value="MBR0680548.1"/>
    <property type="molecule type" value="Genomic_DNA"/>
</dbReference>
<gene>
    <name evidence="2" type="ORF">GXW74_08620</name>
</gene>
<dbReference type="InterPro" id="IPR018762">
    <property type="entry name" value="ChpT_C"/>
</dbReference>
<dbReference type="AlphaFoldDB" id="A0A9X9XA12"/>
<dbReference type="Gene3D" id="1.10.287.130">
    <property type="match status" value="1"/>
</dbReference>
<feature type="domain" description="Histidine phosphotransferase ChpT C-terminal" evidence="1">
    <location>
        <begin position="78"/>
        <end position="190"/>
    </location>
</feature>
<organism evidence="2 3">
    <name type="scientific">Neoroseomonas eburnea</name>
    <dbReference type="NCBI Taxonomy" id="1346889"/>
    <lineage>
        <taxon>Bacteria</taxon>
        <taxon>Pseudomonadati</taxon>
        <taxon>Pseudomonadota</taxon>
        <taxon>Alphaproteobacteria</taxon>
        <taxon>Acetobacterales</taxon>
        <taxon>Acetobacteraceae</taxon>
        <taxon>Neoroseomonas</taxon>
    </lineage>
</organism>
<accession>A0A9X9XA12</accession>
<proteinExistence type="predicted"/>
<evidence type="ECO:0000259" key="1">
    <source>
        <dbReference type="Pfam" id="PF10090"/>
    </source>
</evidence>
<protein>
    <recommendedName>
        <fullName evidence="1">Histidine phosphotransferase ChpT C-terminal domain-containing protein</fullName>
    </recommendedName>
</protein>
<comment type="caution">
    <text evidence="2">The sequence shown here is derived from an EMBL/GenBank/DDBJ whole genome shotgun (WGS) entry which is preliminary data.</text>
</comment>
<name>A0A9X9XA12_9PROT</name>
<sequence>MPSDSPLSELRLARLVGLRMCHDLGGVAGTVGNALELLGGAGGEAADIALEAATVLRRRLLLWRALLGGQGEATLGTLLGLLEGQLAGGRAAADAQALDHGWMVTEETVPVLLAAMLVGGEALPRGGMVRLAGDWTREVVVLPDGPRAAWPAALVRAVAGAPPAGEPTGREVLPLWLAAAARPAGVRLGLALPPGEGAGPLVLTLPH</sequence>
<dbReference type="RefSeq" id="WP_211846067.1">
    <property type="nucleotide sequence ID" value="NZ_JAAEDL010000006.1"/>
</dbReference>
<dbReference type="InterPro" id="IPR036890">
    <property type="entry name" value="HATPase_C_sf"/>
</dbReference>
<dbReference type="Proteomes" id="UP001138709">
    <property type="component" value="Unassembled WGS sequence"/>
</dbReference>
<reference evidence="2" key="2">
    <citation type="journal article" date="2021" name="Syst. Appl. Microbiol.">
        <title>Roseomonas hellenica sp. nov., isolated from roots of wild-growing Alkanna tinctoria.</title>
        <authorList>
            <person name="Rat A."/>
            <person name="Naranjo H.D."/>
            <person name="Lebbe L."/>
            <person name="Cnockaert M."/>
            <person name="Krigas N."/>
            <person name="Grigoriadou K."/>
            <person name="Maloupa E."/>
            <person name="Willems A."/>
        </authorList>
    </citation>
    <scope>NUCLEOTIDE SEQUENCE</scope>
    <source>
        <strain evidence="2">LMG 31228</strain>
    </source>
</reference>
<dbReference type="Gene3D" id="3.30.565.10">
    <property type="entry name" value="Histidine kinase-like ATPase, C-terminal domain"/>
    <property type="match status" value="1"/>
</dbReference>
<keyword evidence="3" id="KW-1185">Reference proteome</keyword>
<evidence type="ECO:0000313" key="2">
    <source>
        <dbReference type="EMBL" id="MBR0680548.1"/>
    </source>
</evidence>
<evidence type="ECO:0000313" key="3">
    <source>
        <dbReference type="Proteomes" id="UP001138709"/>
    </source>
</evidence>
<reference evidence="2" key="1">
    <citation type="submission" date="2020-01" db="EMBL/GenBank/DDBJ databases">
        <authorList>
            <person name="Rat A."/>
        </authorList>
    </citation>
    <scope>NUCLEOTIDE SEQUENCE</scope>
    <source>
        <strain evidence="2">LMG 31228</strain>
    </source>
</reference>
<dbReference type="Pfam" id="PF10090">
    <property type="entry name" value="HPTransfase"/>
    <property type="match status" value="1"/>
</dbReference>